<protein>
    <submittedName>
        <fullName evidence="2">Uncharacterized protein</fullName>
    </submittedName>
</protein>
<feature type="compositionally biased region" description="Low complexity" evidence="1">
    <location>
        <begin position="1"/>
        <end position="13"/>
    </location>
</feature>
<name>A0A9Q5N8A7_SANBA</name>
<reference evidence="2" key="1">
    <citation type="submission" date="2016-06" db="EMBL/GenBank/DDBJ databases">
        <title>Draft Genome sequence of the fungus Inonotus baumii.</title>
        <authorList>
            <person name="Zhu H."/>
            <person name="Lin W."/>
        </authorList>
    </citation>
    <scope>NUCLEOTIDE SEQUENCE</scope>
    <source>
        <strain evidence="2">821</strain>
    </source>
</reference>
<organism evidence="2 3">
    <name type="scientific">Sanghuangporus baumii</name>
    <name type="common">Phellinus baumii</name>
    <dbReference type="NCBI Taxonomy" id="108892"/>
    <lineage>
        <taxon>Eukaryota</taxon>
        <taxon>Fungi</taxon>
        <taxon>Dikarya</taxon>
        <taxon>Basidiomycota</taxon>
        <taxon>Agaricomycotina</taxon>
        <taxon>Agaricomycetes</taxon>
        <taxon>Hymenochaetales</taxon>
        <taxon>Hymenochaetaceae</taxon>
        <taxon>Sanghuangporus</taxon>
    </lineage>
</organism>
<dbReference type="Proteomes" id="UP000757232">
    <property type="component" value="Unassembled WGS sequence"/>
</dbReference>
<comment type="caution">
    <text evidence="2">The sequence shown here is derived from an EMBL/GenBank/DDBJ whole genome shotgun (WGS) entry which is preliminary data.</text>
</comment>
<evidence type="ECO:0000313" key="2">
    <source>
        <dbReference type="EMBL" id="OCB87453.1"/>
    </source>
</evidence>
<proteinExistence type="predicted"/>
<accession>A0A9Q5N8A7</accession>
<dbReference type="Pfam" id="PF10346">
    <property type="entry name" value="Con-6"/>
    <property type="match status" value="1"/>
</dbReference>
<dbReference type="OrthoDB" id="3353448at2759"/>
<sequence>MFGSSRTHQTTGTRTRRGGFFSGGTSRTGTRRGLFHRADPDRRAGGYKAALHNPNTTGQGRKHAKHELRAMGRGNEAHGHPSLTSRIKHMFGIRSRSSASRTRTSRY</sequence>
<evidence type="ECO:0000313" key="3">
    <source>
        <dbReference type="Proteomes" id="UP000757232"/>
    </source>
</evidence>
<gene>
    <name evidence="2" type="ORF">A7U60_g5358</name>
</gene>
<keyword evidence="3" id="KW-1185">Reference proteome</keyword>
<feature type="region of interest" description="Disordered" evidence="1">
    <location>
        <begin position="1"/>
        <end position="66"/>
    </location>
</feature>
<dbReference type="InterPro" id="IPR018824">
    <property type="entry name" value="Conidiation-specific_6"/>
</dbReference>
<dbReference type="AlphaFoldDB" id="A0A9Q5N8A7"/>
<evidence type="ECO:0000256" key="1">
    <source>
        <dbReference type="SAM" id="MobiDB-lite"/>
    </source>
</evidence>
<dbReference type="EMBL" id="LNZH02000191">
    <property type="protein sequence ID" value="OCB87453.1"/>
    <property type="molecule type" value="Genomic_DNA"/>
</dbReference>